<dbReference type="Proteomes" id="UP000805193">
    <property type="component" value="Unassembled WGS sequence"/>
</dbReference>
<organism evidence="1 2">
    <name type="scientific">Ixodes persulcatus</name>
    <name type="common">Taiga tick</name>
    <dbReference type="NCBI Taxonomy" id="34615"/>
    <lineage>
        <taxon>Eukaryota</taxon>
        <taxon>Metazoa</taxon>
        <taxon>Ecdysozoa</taxon>
        <taxon>Arthropoda</taxon>
        <taxon>Chelicerata</taxon>
        <taxon>Arachnida</taxon>
        <taxon>Acari</taxon>
        <taxon>Parasitiformes</taxon>
        <taxon>Ixodida</taxon>
        <taxon>Ixodoidea</taxon>
        <taxon>Ixodidae</taxon>
        <taxon>Ixodinae</taxon>
        <taxon>Ixodes</taxon>
    </lineage>
</organism>
<gene>
    <name evidence="1" type="ORF">HPB47_004402</name>
</gene>
<dbReference type="EMBL" id="JABSTQ010010668">
    <property type="protein sequence ID" value="KAG0419055.1"/>
    <property type="molecule type" value="Genomic_DNA"/>
</dbReference>
<evidence type="ECO:0000313" key="1">
    <source>
        <dbReference type="EMBL" id="KAG0419055.1"/>
    </source>
</evidence>
<name>A0AC60PHB8_IXOPE</name>
<feature type="non-terminal residue" evidence="1">
    <location>
        <position position="1"/>
    </location>
</feature>
<protein>
    <submittedName>
        <fullName evidence="1">Uncharacterized protein</fullName>
    </submittedName>
</protein>
<keyword evidence="2" id="KW-1185">Reference proteome</keyword>
<sequence length="62" mass="7445">EGDKVFFLRDPPPLLMSTRNNLKKFDFLHGDMVYTWDNIKAFYEKDRNMILRIAGKLKNIRL</sequence>
<comment type="caution">
    <text evidence="1">The sequence shown here is derived from an EMBL/GenBank/DDBJ whole genome shotgun (WGS) entry which is preliminary data.</text>
</comment>
<accession>A0AC60PHB8</accession>
<proteinExistence type="predicted"/>
<evidence type="ECO:0000313" key="2">
    <source>
        <dbReference type="Proteomes" id="UP000805193"/>
    </source>
</evidence>
<reference evidence="1 2" key="1">
    <citation type="journal article" date="2020" name="Cell">
        <title>Large-Scale Comparative Analyses of Tick Genomes Elucidate Their Genetic Diversity and Vector Capacities.</title>
        <authorList>
            <consortium name="Tick Genome and Microbiome Consortium (TIGMIC)"/>
            <person name="Jia N."/>
            <person name="Wang J."/>
            <person name="Shi W."/>
            <person name="Du L."/>
            <person name="Sun Y."/>
            <person name="Zhan W."/>
            <person name="Jiang J.F."/>
            <person name="Wang Q."/>
            <person name="Zhang B."/>
            <person name="Ji P."/>
            <person name="Bell-Sakyi L."/>
            <person name="Cui X.M."/>
            <person name="Yuan T.T."/>
            <person name="Jiang B.G."/>
            <person name="Yang W.F."/>
            <person name="Lam T.T."/>
            <person name="Chang Q.C."/>
            <person name="Ding S.J."/>
            <person name="Wang X.J."/>
            <person name="Zhu J.G."/>
            <person name="Ruan X.D."/>
            <person name="Zhao L."/>
            <person name="Wei J.T."/>
            <person name="Ye R.Z."/>
            <person name="Que T.C."/>
            <person name="Du C.H."/>
            <person name="Zhou Y.H."/>
            <person name="Cheng J.X."/>
            <person name="Dai P.F."/>
            <person name="Guo W.B."/>
            <person name="Han X.H."/>
            <person name="Huang E.J."/>
            <person name="Li L.F."/>
            <person name="Wei W."/>
            <person name="Gao Y.C."/>
            <person name="Liu J.Z."/>
            <person name="Shao H.Z."/>
            <person name="Wang X."/>
            <person name="Wang C.C."/>
            <person name="Yang T.C."/>
            <person name="Huo Q.B."/>
            <person name="Li W."/>
            <person name="Chen H.Y."/>
            <person name="Chen S.E."/>
            <person name="Zhou L.G."/>
            <person name="Ni X.B."/>
            <person name="Tian J.H."/>
            <person name="Sheng Y."/>
            <person name="Liu T."/>
            <person name="Pan Y.S."/>
            <person name="Xia L.Y."/>
            <person name="Li J."/>
            <person name="Zhao F."/>
            <person name="Cao W.C."/>
        </authorList>
    </citation>
    <scope>NUCLEOTIDE SEQUENCE [LARGE SCALE GENOMIC DNA]</scope>
    <source>
        <strain evidence="1">Iper-2018</strain>
    </source>
</reference>